<dbReference type="EMBL" id="BFAA01318486">
    <property type="protein sequence ID" value="GCB86584.1"/>
    <property type="molecule type" value="Genomic_DNA"/>
</dbReference>
<evidence type="ECO:0000313" key="1">
    <source>
        <dbReference type="EMBL" id="GCB86584.1"/>
    </source>
</evidence>
<proteinExistence type="predicted"/>
<dbReference type="OrthoDB" id="1081007at2759"/>
<dbReference type="PANTHER" id="PTHR47278">
    <property type="entry name" value="GLUTATHIONE HYDROLASE 6"/>
    <property type="match status" value="1"/>
</dbReference>
<reference evidence="1 2" key="1">
    <citation type="journal article" date="2018" name="Nat. Ecol. Evol.">
        <title>Shark genomes provide insights into elasmobranch evolution and the origin of vertebrates.</title>
        <authorList>
            <person name="Hara Y"/>
            <person name="Yamaguchi K"/>
            <person name="Onimaru K"/>
            <person name="Kadota M"/>
            <person name="Koyanagi M"/>
            <person name="Keeley SD"/>
            <person name="Tatsumi K"/>
            <person name="Tanaka K"/>
            <person name="Motone F"/>
            <person name="Kageyama Y"/>
            <person name="Nozu R"/>
            <person name="Adachi N"/>
            <person name="Nishimura O"/>
            <person name="Nakagawa R"/>
            <person name="Tanegashima C"/>
            <person name="Kiyatake I"/>
            <person name="Matsumoto R"/>
            <person name="Murakumo K"/>
            <person name="Nishida K"/>
            <person name="Terakita A"/>
            <person name="Kuratani S"/>
            <person name="Sato K"/>
            <person name="Hyodo S Kuraku.S."/>
        </authorList>
    </citation>
    <scope>NUCLEOTIDE SEQUENCE [LARGE SCALE GENOMIC DNA]</scope>
</reference>
<protein>
    <submittedName>
        <fullName evidence="1">Uncharacterized protein</fullName>
    </submittedName>
</protein>
<organism evidence="1 2">
    <name type="scientific">Scyliorhinus torazame</name>
    <name type="common">Cloudy catshark</name>
    <name type="synonym">Catulus torazame</name>
    <dbReference type="NCBI Taxonomy" id="75743"/>
    <lineage>
        <taxon>Eukaryota</taxon>
        <taxon>Metazoa</taxon>
        <taxon>Chordata</taxon>
        <taxon>Craniata</taxon>
        <taxon>Vertebrata</taxon>
        <taxon>Chondrichthyes</taxon>
        <taxon>Elasmobranchii</taxon>
        <taxon>Galeomorphii</taxon>
        <taxon>Galeoidea</taxon>
        <taxon>Carcharhiniformes</taxon>
        <taxon>Scyliorhinidae</taxon>
        <taxon>Scyliorhinus</taxon>
    </lineage>
</organism>
<keyword evidence="2" id="KW-1185">Reference proteome</keyword>
<dbReference type="STRING" id="75743.A0A401QMH8"/>
<feature type="non-terminal residue" evidence="1">
    <location>
        <position position="202"/>
    </location>
</feature>
<comment type="caution">
    <text evidence="1">The sequence shown here is derived from an EMBL/GenBank/DDBJ whole genome shotgun (WGS) entry which is preliminary data.</text>
</comment>
<gene>
    <name evidence="1" type="ORF">scyTo_0027296</name>
</gene>
<accession>A0A401QMH8</accession>
<dbReference type="SUPFAM" id="SSF56235">
    <property type="entry name" value="N-terminal nucleophile aminohydrolases (Ntn hydrolases)"/>
    <property type="match status" value="1"/>
</dbReference>
<dbReference type="PANTHER" id="PTHR47278:SF1">
    <property type="entry name" value="GLUTATHIONE HYDROLASE 6"/>
    <property type="match status" value="1"/>
</dbReference>
<dbReference type="InterPro" id="IPR052688">
    <property type="entry name" value="Gamma-glutamyltransfase"/>
</dbReference>
<dbReference type="InterPro" id="IPR029055">
    <property type="entry name" value="Ntn_hydrolases_N"/>
</dbReference>
<sequence>MKLAREGFSIDHILAGAVREAAAHRVGLCPLLCDQAQGPEGEGANTTNRKLADVREKASLDMEGASFPESLAWKLAGDLPEKGRQAFMEAVTRLRATLVEPLVTELDHFSLYIAPPPASGDVLTQIIKRAKQPGLSLASVSSVENASTAYRDILNAAQQVYRSLSSFLGQKQSRDRHSMKVALAGSQLTIVDDSGNVFVTVG</sequence>
<dbReference type="GO" id="GO:0070062">
    <property type="term" value="C:extracellular exosome"/>
    <property type="evidence" value="ECO:0007669"/>
    <property type="project" value="TreeGrafter"/>
</dbReference>
<name>A0A401QMH8_SCYTO</name>
<dbReference type="AlphaFoldDB" id="A0A401QMH8"/>
<evidence type="ECO:0000313" key="2">
    <source>
        <dbReference type="Proteomes" id="UP000288216"/>
    </source>
</evidence>
<dbReference type="Proteomes" id="UP000288216">
    <property type="component" value="Unassembled WGS sequence"/>
</dbReference>